<proteinExistence type="predicted"/>
<evidence type="ECO:0000256" key="1">
    <source>
        <dbReference type="SAM" id="Coils"/>
    </source>
</evidence>
<evidence type="ECO:0000313" key="7">
    <source>
        <dbReference type="Proteomes" id="UP000316291"/>
    </source>
</evidence>
<feature type="region of interest" description="Disordered" evidence="2">
    <location>
        <begin position="1"/>
        <end position="28"/>
    </location>
</feature>
<reference evidence="6 7" key="1">
    <citation type="journal article" date="2015" name="Stand. Genomic Sci.">
        <title>Genomic Encyclopedia of Bacterial and Archaeal Type Strains, Phase III: the genomes of soil and plant-associated and newly described type strains.</title>
        <authorList>
            <person name="Whitman W.B."/>
            <person name="Woyke T."/>
            <person name="Klenk H.P."/>
            <person name="Zhou Y."/>
            <person name="Lilburn T.G."/>
            <person name="Beck B.J."/>
            <person name="De Vos P."/>
            <person name="Vandamme P."/>
            <person name="Eisen J.A."/>
            <person name="Garrity G."/>
            <person name="Hugenholtz P."/>
            <person name="Kyrpides N.C."/>
        </authorList>
    </citation>
    <scope>NUCLEOTIDE SEQUENCE [LARGE SCALE GENOMIC DNA]</scope>
    <source>
        <strain evidence="6 7">CGMCC 1.10948</strain>
    </source>
</reference>
<name>A0A562R516_9BRAD</name>
<dbReference type="InterPro" id="IPR058625">
    <property type="entry name" value="MdtA-like_BSH"/>
</dbReference>
<feature type="compositionally biased region" description="Polar residues" evidence="2">
    <location>
        <begin position="406"/>
        <end position="416"/>
    </location>
</feature>
<dbReference type="OrthoDB" id="9811754at2"/>
<dbReference type="PANTHER" id="PTHR30386:SF24">
    <property type="entry name" value="MULTIDRUG RESISTANCE EFFLUX PUMP"/>
    <property type="match status" value="1"/>
</dbReference>
<dbReference type="Pfam" id="PF25917">
    <property type="entry name" value="BSH_RND"/>
    <property type="match status" value="1"/>
</dbReference>
<keyword evidence="1" id="KW-0175">Coiled coil</keyword>
<dbReference type="Gene3D" id="2.40.30.170">
    <property type="match status" value="1"/>
</dbReference>
<evidence type="ECO:0000259" key="4">
    <source>
        <dbReference type="Pfam" id="PF25917"/>
    </source>
</evidence>
<keyword evidence="3" id="KW-1133">Transmembrane helix</keyword>
<dbReference type="PANTHER" id="PTHR30386">
    <property type="entry name" value="MEMBRANE FUSION SUBUNIT OF EMRAB-TOLC MULTIDRUG EFFLUX PUMP"/>
    <property type="match status" value="1"/>
</dbReference>
<evidence type="ECO:0000256" key="2">
    <source>
        <dbReference type="SAM" id="MobiDB-lite"/>
    </source>
</evidence>
<keyword evidence="3" id="KW-0472">Membrane</keyword>
<dbReference type="Proteomes" id="UP000316291">
    <property type="component" value="Unassembled WGS sequence"/>
</dbReference>
<dbReference type="PRINTS" id="PR01490">
    <property type="entry name" value="RTXTOXIND"/>
</dbReference>
<accession>A0A562R516</accession>
<dbReference type="RefSeq" id="WP_018646352.1">
    <property type="nucleotide sequence ID" value="NZ_VLLA01000018.1"/>
</dbReference>
<keyword evidence="7" id="KW-1185">Reference proteome</keyword>
<dbReference type="Gene3D" id="2.40.50.100">
    <property type="match status" value="1"/>
</dbReference>
<feature type="coiled-coil region" evidence="1">
    <location>
        <begin position="200"/>
        <end position="227"/>
    </location>
</feature>
<evidence type="ECO:0000259" key="5">
    <source>
        <dbReference type="Pfam" id="PF25963"/>
    </source>
</evidence>
<dbReference type="InterPro" id="IPR050739">
    <property type="entry name" value="MFP"/>
</dbReference>
<dbReference type="InterPro" id="IPR058634">
    <property type="entry name" value="AaeA-lik-b-barrel"/>
</dbReference>
<feature type="domain" description="Multidrug resistance protein MdtA-like barrel-sandwich hybrid" evidence="4">
    <location>
        <begin position="81"/>
        <end position="276"/>
    </location>
</feature>
<feature type="compositionally biased region" description="Pro residues" evidence="2">
    <location>
        <begin position="17"/>
        <end position="28"/>
    </location>
</feature>
<protein>
    <submittedName>
        <fullName evidence="6">Membrane fusion protein (Multidrug efflux system)</fullName>
    </submittedName>
</protein>
<comment type="caution">
    <text evidence="6">The sequence shown here is derived from an EMBL/GenBank/DDBJ whole genome shotgun (WGS) entry which is preliminary data.</text>
</comment>
<feature type="domain" description="p-hydroxybenzoic acid efflux pump subunit AaeA-like beta-barrel" evidence="5">
    <location>
        <begin position="282"/>
        <end position="366"/>
    </location>
</feature>
<evidence type="ECO:0000313" key="6">
    <source>
        <dbReference type="EMBL" id="TWI64147.1"/>
    </source>
</evidence>
<gene>
    <name evidence="6" type="ORF">IQ16_06022</name>
</gene>
<dbReference type="AlphaFoldDB" id="A0A562R516"/>
<feature type="transmembrane region" description="Helical" evidence="3">
    <location>
        <begin position="41"/>
        <end position="59"/>
    </location>
</feature>
<sequence length="416" mass="43582">MTVHTNPPKSETIVVPTSPPEGILPPAPVPAPRRKLNLRKLLLAGVAAAALAGAGWYGYDYWTVGQYLVSTDDAYVKADNTTIAPKVSGYLDRVLVGDNEHVKAGQVLARIDDRDFRVALDQAKADVQAANATVVSKEAQLEVQEAVIAAAKATIDVDTAAKTFAQQENRRYTDLARTGYGSVQNAQQAQARDAGADAAIARDNANLVSAQKQVDLLKAEIVQAKAAAARAAAVQQQAELNLGYTTIVSPIDGVVGNRTLRVGQFVQAGTQLMSIVPATGAYVVANFKETQLSHVRAGQSVEIEIDTFPGQLVHGHVDSIAPASGQEFALLPPDNATGNFTKIVQRIPVKIALEAETAPAIALRPGMSVIPTIATRSAPTAQAAATPKAKPVSGGSCHVKQPLNIDASTSNSGRDA</sequence>
<dbReference type="EMBL" id="VLLA01000018">
    <property type="protein sequence ID" value="TWI64147.1"/>
    <property type="molecule type" value="Genomic_DNA"/>
</dbReference>
<keyword evidence="3" id="KW-0812">Transmembrane</keyword>
<dbReference type="Pfam" id="PF25963">
    <property type="entry name" value="Beta-barrel_AAEA"/>
    <property type="match status" value="1"/>
</dbReference>
<dbReference type="SUPFAM" id="SSF111369">
    <property type="entry name" value="HlyD-like secretion proteins"/>
    <property type="match status" value="2"/>
</dbReference>
<organism evidence="6 7">
    <name type="scientific">Bradyrhizobium huanghuaihaiense</name>
    <dbReference type="NCBI Taxonomy" id="990078"/>
    <lineage>
        <taxon>Bacteria</taxon>
        <taxon>Pseudomonadati</taxon>
        <taxon>Pseudomonadota</taxon>
        <taxon>Alphaproteobacteria</taxon>
        <taxon>Hyphomicrobiales</taxon>
        <taxon>Nitrobacteraceae</taxon>
        <taxon>Bradyrhizobium</taxon>
    </lineage>
</organism>
<dbReference type="Gene3D" id="1.10.287.470">
    <property type="entry name" value="Helix hairpin bin"/>
    <property type="match status" value="1"/>
</dbReference>
<feature type="region of interest" description="Disordered" evidence="2">
    <location>
        <begin position="386"/>
        <end position="416"/>
    </location>
</feature>
<evidence type="ECO:0000256" key="3">
    <source>
        <dbReference type="SAM" id="Phobius"/>
    </source>
</evidence>